<dbReference type="Pfam" id="PF00919">
    <property type="entry name" value="UPF0004"/>
    <property type="match status" value="1"/>
</dbReference>
<dbReference type="NCBIfam" id="TIGR00089">
    <property type="entry name" value="MiaB/RimO family radical SAM methylthiotransferase"/>
    <property type="match status" value="1"/>
</dbReference>
<dbReference type="Gene3D" id="2.40.50.140">
    <property type="entry name" value="Nucleic acid-binding proteins"/>
    <property type="match status" value="1"/>
</dbReference>
<reference evidence="12 13" key="1">
    <citation type="submission" date="2018-04" db="EMBL/GenBank/DDBJ databases">
        <title>Sphingobacterium sp. M46 Genome.</title>
        <authorList>
            <person name="Cheng J."/>
            <person name="Li Y."/>
        </authorList>
    </citation>
    <scope>NUCLEOTIDE SEQUENCE [LARGE SCALE GENOMIC DNA]</scope>
    <source>
        <strain evidence="12 13">M46</strain>
    </source>
</reference>
<dbReference type="SMART" id="SM00729">
    <property type="entry name" value="Elp3"/>
    <property type="match status" value="1"/>
</dbReference>
<dbReference type="GO" id="GO:0051539">
    <property type="term" value="F:4 iron, 4 sulfur cluster binding"/>
    <property type="evidence" value="ECO:0007669"/>
    <property type="project" value="UniProtKB-UniRule"/>
</dbReference>
<evidence type="ECO:0000256" key="2">
    <source>
        <dbReference type="ARBA" id="ARBA00022490"/>
    </source>
</evidence>
<protein>
    <recommendedName>
        <fullName evidence="8">Ribosomal protein uS12 methylthiotransferase RimO</fullName>
        <shortName evidence="8">uS12 MTTase</shortName>
        <shortName evidence="8">uS12 methylthiotransferase</shortName>
        <ecNumber evidence="8">2.8.4.4</ecNumber>
    </recommendedName>
    <alternativeName>
        <fullName evidence="8">Ribosomal protein uS12 (aspartate-C(3))-methylthiotransferase</fullName>
    </alternativeName>
    <alternativeName>
        <fullName evidence="8">Ribosome maturation factor RimO</fullName>
    </alternativeName>
</protein>
<evidence type="ECO:0000256" key="7">
    <source>
        <dbReference type="ARBA" id="ARBA00023014"/>
    </source>
</evidence>
<comment type="similarity">
    <text evidence="8">Belongs to the methylthiotransferase family. RimO subfamily.</text>
</comment>
<name>A0A363NQV7_9SPHI</name>
<feature type="binding site" evidence="8">
    <location>
        <position position="158"/>
    </location>
    <ligand>
        <name>[4Fe-4S] cluster</name>
        <dbReference type="ChEBI" id="CHEBI:49883"/>
        <label>2</label>
        <note>4Fe-4S-S-AdoMet</note>
    </ligand>
</feature>
<keyword evidence="7 8" id="KW-0411">Iron-sulfur</keyword>
<dbReference type="PROSITE" id="PS50926">
    <property type="entry name" value="TRAM"/>
    <property type="match status" value="1"/>
</dbReference>
<dbReference type="GO" id="GO:0006400">
    <property type="term" value="P:tRNA modification"/>
    <property type="evidence" value="ECO:0007669"/>
    <property type="project" value="InterPro"/>
</dbReference>
<keyword evidence="13" id="KW-1185">Reference proteome</keyword>
<dbReference type="InterPro" id="IPR038135">
    <property type="entry name" value="Methylthiotransferase_N_sf"/>
</dbReference>
<dbReference type="Proteomes" id="UP000250831">
    <property type="component" value="Unassembled WGS sequence"/>
</dbReference>
<dbReference type="PROSITE" id="PS51918">
    <property type="entry name" value="RADICAL_SAM"/>
    <property type="match status" value="1"/>
</dbReference>
<dbReference type="GO" id="GO:0035599">
    <property type="term" value="F:aspartic acid methylthiotransferase activity"/>
    <property type="evidence" value="ECO:0007669"/>
    <property type="project" value="TreeGrafter"/>
</dbReference>
<evidence type="ECO:0000256" key="6">
    <source>
        <dbReference type="ARBA" id="ARBA00023004"/>
    </source>
</evidence>
<dbReference type="InterPro" id="IPR002792">
    <property type="entry name" value="TRAM_dom"/>
</dbReference>
<dbReference type="RefSeq" id="WP_108635375.1">
    <property type="nucleotide sequence ID" value="NZ_QCXX01000005.1"/>
</dbReference>
<comment type="caution">
    <text evidence="12">The sequence shown here is derived from an EMBL/GenBank/DDBJ whole genome shotgun (WGS) entry which is preliminary data.</text>
</comment>
<feature type="binding site" evidence="8">
    <location>
        <position position="24"/>
    </location>
    <ligand>
        <name>[4Fe-4S] cluster</name>
        <dbReference type="ChEBI" id="CHEBI:49883"/>
        <label>1</label>
    </ligand>
</feature>
<evidence type="ECO:0000256" key="3">
    <source>
        <dbReference type="ARBA" id="ARBA00022679"/>
    </source>
</evidence>
<evidence type="ECO:0000259" key="10">
    <source>
        <dbReference type="PROSITE" id="PS51449"/>
    </source>
</evidence>
<evidence type="ECO:0000256" key="4">
    <source>
        <dbReference type="ARBA" id="ARBA00022691"/>
    </source>
</evidence>
<dbReference type="SFLD" id="SFLDF00274">
    <property type="entry name" value="ribosomal_protein_S12_methylth"/>
    <property type="match status" value="1"/>
</dbReference>
<dbReference type="PANTHER" id="PTHR43837:SF1">
    <property type="entry name" value="RIBOSOMAL PROTEIN US12 METHYLTHIOTRANSFERASE RIMO"/>
    <property type="match status" value="1"/>
</dbReference>
<dbReference type="GO" id="GO:0103039">
    <property type="term" value="F:protein methylthiotransferase activity"/>
    <property type="evidence" value="ECO:0007669"/>
    <property type="project" value="UniProtKB-EC"/>
</dbReference>
<dbReference type="EMBL" id="QCXX01000005">
    <property type="protein sequence ID" value="PUV23041.1"/>
    <property type="molecule type" value="Genomic_DNA"/>
</dbReference>
<proteinExistence type="inferred from homology"/>
<evidence type="ECO:0000256" key="5">
    <source>
        <dbReference type="ARBA" id="ARBA00022723"/>
    </source>
</evidence>
<dbReference type="AlphaFoldDB" id="A0A363NQV7"/>
<dbReference type="GO" id="GO:0005829">
    <property type="term" value="C:cytosol"/>
    <property type="evidence" value="ECO:0007669"/>
    <property type="project" value="TreeGrafter"/>
</dbReference>
<evidence type="ECO:0000256" key="1">
    <source>
        <dbReference type="ARBA" id="ARBA00022485"/>
    </source>
</evidence>
<gene>
    <name evidence="8 12" type="primary">rimO</name>
    <name evidence="12" type="ORF">DCO56_19190</name>
</gene>
<keyword evidence="1 8" id="KW-0004">4Fe-4S</keyword>
<dbReference type="Gene3D" id="3.80.30.20">
    <property type="entry name" value="tm_1862 like domain"/>
    <property type="match status" value="1"/>
</dbReference>
<comment type="subcellular location">
    <subcellularLocation>
        <location evidence="8">Cytoplasm</location>
    </subcellularLocation>
</comment>
<dbReference type="HAMAP" id="MF_01865">
    <property type="entry name" value="MTTase_RimO"/>
    <property type="match status" value="1"/>
</dbReference>
<organism evidence="12 13">
    <name type="scientific">Sphingobacterium athyrii</name>
    <dbReference type="NCBI Taxonomy" id="2152717"/>
    <lineage>
        <taxon>Bacteria</taxon>
        <taxon>Pseudomonadati</taxon>
        <taxon>Bacteroidota</taxon>
        <taxon>Sphingobacteriia</taxon>
        <taxon>Sphingobacteriales</taxon>
        <taxon>Sphingobacteriaceae</taxon>
        <taxon>Sphingobacterium</taxon>
    </lineage>
</organism>
<dbReference type="GO" id="GO:0046872">
    <property type="term" value="F:metal ion binding"/>
    <property type="evidence" value="ECO:0007669"/>
    <property type="project" value="UniProtKB-KW"/>
</dbReference>
<dbReference type="InterPro" id="IPR005840">
    <property type="entry name" value="Ribosomal_uS12_MeSTrfase_RimO"/>
</dbReference>
<dbReference type="CDD" id="cd01335">
    <property type="entry name" value="Radical_SAM"/>
    <property type="match status" value="1"/>
</dbReference>
<dbReference type="InterPro" id="IPR058240">
    <property type="entry name" value="rSAM_sf"/>
</dbReference>
<comment type="cofactor">
    <cofactor evidence="8">
        <name>[4Fe-4S] cluster</name>
        <dbReference type="ChEBI" id="CHEBI:49883"/>
    </cofactor>
    <text evidence="8">Binds 2 [4Fe-4S] clusters. One cluster is coordinated with 3 cysteines and an exchangeable S-adenosyl-L-methionine.</text>
</comment>
<evidence type="ECO:0000259" key="11">
    <source>
        <dbReference type="PROSITE" id="PS51918"/>
    </source>
</evidence>
<dbReference type="Gene3D" id="3.40.50.12160">
    <property type="entry name" value="Methylthiotransferase, N-terminal domain"/>
    <property type="match status" value="1"/>
</dbReference>
<dbReference type="InterPro" id="IPR005839">
    <property type="entry name" value="Methylthiotransferase"/>
</dbReference>
<dbReference type="InterPro" id="IPR013848">
    <property type="entry name" value="Methylthiotransferase_N"/>
</dbReference>
<dbReference type="InterPro" id="IPR007197">
    <property type="entry name" value="rSAM"/>
</dbReference>
<dbReference type="InterPro" id="IPR012340">
    <property type="entry name" value="NA-bd_OB-fold"/>
</dbReference>
<keyword evidence="6 8" id="KW-0408">Iron</keyword>
<dbReference type="SFLD" id="SFLDG01061">
    <property type="entry name" value="methylthiotransferase"/>
    <property type="match status" value="1"/>
</dbReference>
<feature type="domain" description="TRAM" evidence="9">
    <location>
        <begin position="377"/>
        <end position="444"/>
    </location>
</feature>
<dbReference type="NCBIfam" id="TIGR01125">
    <property type="entry name" value="30S ribosomal protein S12 methylthiotransferase RimO"/>
    <property type="match status" value="1"/>
</dbReference>
<keyword evidence="12" id="KW-0687">Ribonucleoprotein</keyword>
<dbReference type="PANTHER" id="PTHR43837">
    <property type="entry name" value="RIBOSOMAL PROTEIN S12 METHYLTHIOTRANSFERASE RIMO"/>
    <property type="match status" value="1"/>
</dbReference>
<feature type="domain" description="Radical SAM core" evidence="11">
    <location>
        <begin position="144"/>
        <end position="374"/>
    </location>
</feature>
<dbReference type="GO" id="GO:0005840">
    <property type="term" value="C:ribosome"/>
    <property type="evidence" value="ECO:0007669"/>
    <property type="project" value="UniProtKB-KW"/>
</dbReference>
<dbReference type="InterPro" id="IPR006638">
    <property type="entry name" value="Elp3/MiaA/NifB-like_rSAM"/>
</dbReference>
<feature type="binding site" evidence="8">
    <location>
        <position position="63"/>
    </location>
    <ligand>
        <name>[4Fe-4S] cluster</name>
        <dbReference type="ChEBI" id="CHEBI:49883"/>
        <label>1</label>
    </ligand>
</feature>
<evidence type="ECO:0000259" key="9">
    <source>
        <dbReference type="PROSITE" id="PS50926"/>
    </source>
</evidence>
<keyword evidence="4 8" id="KW-0949">S-adenosyl-L-methionine</keyword>
<feature type="binding site" evidence="8">
    <location>
        <position position="162"/>
    </location>
    <ligand>
        <name>[4Fe-4S] cluster</name>
        <dbReference type="ChEBI" id="CHEBI:49883"/>
        <label>2</label>
        <note>4Fe-4S-S-AdoMet</note>
    </ligand>
</feature>
<dbReference type="SUPFAM" id="SSF102114">
    <property type="entry name" value="Radical SAM enzymes"/>
    <property type="match status" value="1"/>
</dbReference>
<keyword evidence="5 8" id="KW-0479">Metal-binding</keyword>
<dbReference type="FunFam" id="3.80.30.20:FF:000001">
    <property type="entry name" value="tRNA-2-methylthio-N(6)-dimethylallyladenosine synthase 2"/>
    <property type="match status" value="1"/>
</dbReference>
<keyword evidence="2 8" id="KW-0963">Cytoplasm</keyword>
<comment type="catalytic activity">
    <reaction evidence="8">
        <text>L-aspartate(89)-[ribosomal protein uS12]-hydrogen + (sulfur carrier)-SH + AH2 + 2 S-adenosyl-L-methionine = 3-methylsulfanyl-L-aspartate(89)-[ribosomal protein uS12]-hydrogen + (sulfur carrier)-H + 5'-deoxyadenosine + L-methionine + A + S-adenosyl-L-homocysteine + 2 H(+)</text>
        <dbReference type="Rhea" id="RHEA:37087"/>
        <dbReference type="Rhea" id="RHEA-COMP:10460"/>
        <dbReference type="Rhea" id="RHEA-COMP:10461"/>
        <dbReference type="Rhea" id="RHEA-COMP:14737"/>
        <dbReference type="Rhea" id="RHEA-COMP:14739"/>
        <dbReference type="ChEBI" id="CHEBI:13193"/>
        <dbReference type="ChEBI" id="CHEBI:15378"/>
        <dbReference type="ChEBI" id="CHEBI:17319"/>
        <dbReference type="ChEBI" id="CHEBI:17499"/>
        <dbReference type="ChEBI" id="CHEBI:29917"/>
        <dbReference type="ChEBI" id="CHEBI:29961"/>
        <dbReference type="ChEBI" id="CHEBI:57844"/>
        <dbReference type="ChEBI" id="CHEBI:57856"/>
        <dbReference type="ChEBI" id="CHEBI:59789"/>
        <dbReference type="ChEBI" id="CHEBI:64428"/>
        <dbReference type="ChEBI" id="CHEBI:73599"/>
        <dbReference type="EC" id="2.8.4.4"/>
    </reaction>
</comment>
<feature type="binding site" evidence="8">
    <location>
        <position position="97"/>
    </location>
    <ligand>
        <name>[4Fe-4S] cluster</name>
        <dbReference type="ChEBI" id="CHEBI:49883"/>
        <label>1</label>
    </ligand>
</feature>
<dbReference type="SFLD" id="SFLDG01082">
    <property type="entry name" value="B12-binding_domain_containing"/>
    <property type="match status" value="1"/>
</dbReference>
<dbReference type="OrthoDB" id="9805215at2"/>
<dbReference type="Pfam" id="PF18693">
    <property type="entry name" value="TRAM_2"/>
    <property type="match status" value="1"/>
</dbReference>
<evidence type="ECO:0000256" key="8">
    <source>
        <dbReference type="HAMAP-Rule" id="MF_01865"/>
    </source>
</evidence>
<evidence type="ECO:0000313" key="12">
    <source>
        <dbReference type="EMBL" id="PUV23041.1"/>
    </source>
</evidence>
<evidence type="ECO:0000313" key="13">
    <source>
        <dbReference type="Proteomes" id="UP000250831"/>
    </source>
</evidence>
<feature type="binding site" evidence="8">
    <location>
        <position position="165"/>
    </location>
    <ligand>
        <name>[4Fe-4S] cluster</name>
        <dbReference type="ChEBI" id="CHEBI:49883"/>
        <label>2</label>
        <note>4Fe-4S-S-AdoMet</note>
    </ligand>
</feature>
<feature type="domain" description="MTTase N-terminal" evidence="10">
    <location>
        <begin position="15"/>
        <end position="135"/>
    </location>
</feature>
<dbReference type="PROSITE" id="PS51449">
    <property type="entry name" value="MTTASE_N"/>
    <property type="match status" value="1"/>
</dbReference>
<keyword evidence="12" id="KW-0689">Ribosomal protein</keyword>
<dbReference type="InterPro" id="IPR023404">
    <property type="entry name" value="rSAM_horseshoe"/>
</dbReference>
<dbReference type="Pfam" id="PF04055">
    <property type="entry name" value="Radical_SAM"/>
    <property type="match status" value="1"/>
</dbReference>
<accession>A0A363NQV7</accession>
<dbReference type="SFLD" id="SFLDS00029">
    <property type="entry name" value="Radical_SAM"/>
    <property type="match status" value="1"/>
</dbReference>
<keyword evidence="3 8" id="KW-0808">Transferase</keyword>
<comment type="function">
    <text evidence="8">Catalyzes the methylthiolation of an aspartic acid residue of ribosomal protein uS12.</text>
</comment>
<sequence length="445" mass="50654">MKTKYTKSVPLINKPRVNVVTLGCSKNIHDSEVLMGQLKGNQMEVVHEASNIQENDIVVINTCGFIDNAKQESIDAILQYSELKDQGKINKVIVTGCLSERYKPELQAEIPSVDAYFGTNDLPDLLASIGADYRHELLGERLLTTPSHFSYFKIAEGCNRPCSFCAIPLMRGKHVSKSIDDLVKEAKFLASNGTKELILIAQDLTYYGLDIYGKRNLSDLMRHLSDVDGIEWIRLQYAYPSGFPMDILDAMNERSNICNYLDMPLQHISDPMLKSMRRGTTKQKQIDLVNAIRDKVPDIALRTTLICGYPEETEQDFQEMLEWVEETRFDRLGCFTYSHEEKTHAHTLEDNVPQEIKEERVEAIMEVQQGISYDINQSKVGNTYKVLVDRVDGDYFIGRTEYDSPEVDNEVLISAADSYARIGDFVQVKIDRAEDFDLYGEIVKK</sequence>
<dbReference type="EC" id="2.8.4.4" evidence="8"/>